<dbReference type="AlphaFoldDB" id="A0A195F0G5"/>
<dbReference type="Proteomes" id="UP000078541">
    <property type="component" value="Unassembled WGS sequence"/>
</dbReference>
<accession>A0A195F0G5</accession>
<organism evidence="1 2">
    <name type="scientific">Trachymyrmex septentrionalis</name>
    <dbReference type="NCBI Taxonomy" id="34720"/>
    <lineage>
        <taxon>Eukaryota</taxon>
        <taxon>Metazoa</taxon>
        <taxon>Ecdysozoa</taxon>
        <taxon>Arthropoda</taxon>
        <taxon>Hexapoda</taxon>
        <taxon>Insecta</taxon>
        <taxon>Pterygota</taxon>
        <taxon>Neoptera</taxon>
        <taxon>Endopterygota</taxon>
        <taxon>Hymenoptera</taxon>
        <taxon>Apocrita</taxon>
        <taxon>Aculeata</taxon>
        <taxon>Formicoidea</taxon>
        <taxon>Formicidae</taxon>
        <taxon>Myrmicinae</taxon>
        <taxon>Trachymyrmex</taxon>
    </lineage>
</organism>
<sequence>MRIDGYIRTNHRPRRRSVTLRVTMKPLSKLPLYNDITCVHVHTRVNGKRRSGE</sequence>
<proteinExistence type="predicted"/>
<reference evidence="1 2" key="1">
    <citation type="submission" date="2016-03" db="EMBL/GenBank/DDBJ databases">
        <title>Trachymyrmex septentrionalis WGS genome.</title>
        <authorList>
            <person name="Nygaard S."/>
            <person name="Hu H."/>
            <person name="Boomsma J."/>
            <person name="Zhang G."/>
        </authorList>
    </citation>
    <scope>NUCLEOTIDE SEQUENCE [LARGE SCALE GENOMIC DNA]</scope>
    <source>
        <strain evidence="1">Tsep2-gDNA-1</strain>
        <tissue evidence="1">Whole body</tissue>
    </source>
</reference>
<protein>
    <submittedName>
        <fullName evidence="1">Uncharacterized protein</fullName>
    </submittedName>
</protein>
<gene>
    <name evidence="1" type="ORF">ALC56_12321</name>
</gene>
<dbReference type="EMBL" id="KQ981905">
    <property type="protein sequence ID" value="KYN33609.1"/>
    <property type="molecule type" value="Genomic_DNA"/>
</dbReference>
<evidence type="ECO:0000313" key="2">
    <source>
        <dbReference type="Proteomes" id="UP000078541"/>
    </source>
</evidence>
<evidence type="ECO:0000313" key="1">
    <source>
        <dbReference type="EMBL" id="KYN33609.1"/>
    </source>
</evidence>
<name>A0A195F0G5_9HYME</name>
<keyword evidence="2" id="KW-1185">Reference proteome</keyword>